<keyword evidence="9" id="KW-1185">Reference proteome</keyword>
<dbReference type="RefSeq" id="WP_073050131.1">
    <property type="nucleotide sequence ID" value="NZ_FQZL01000023.1"/>
</dbReference>
<accession>A0A1M6JWZ9</accession>
<comment type="similarity">
    <text evidence="1">Belongs to the complex I 24 kDa subunit family.</text>
</comment>
<dbReference type="InterPro" id="IPR036249">
    <property type="entry name" value="Thioredoxin-like_sf"/>
</dbReference>
<evidence type="ECO:0000256" key="7">
    <source>
        <dbReference type="PIRSR" id="PIRSR000216-1"/>
    </source>
</evidence>
<reference evidence="8 9" key="1">
    <citation type="submission" date="2016-11" db="EMBL/GenBank/DDBJ databases">
        <authorList>
            <person name="Jaros S."/>
            <person name="Januszkiewicz K."/>
            <person name="Wedrychowicz H."/>
        </authorList>
    </citation>
    <scope>NUCLEOTIDE SEQUENCE [LARGE SCALE GENOMIC DNA]</scope>
    <source>
        <strain evidence="8 9">DSM 17477</strain>
    </source>
</reference>
<evidence type="ECO:0000256" key="1">
    <source>
        <dbReference type="ARBA" id="ARBA00010643"/>
    </source>
</evidence>
<evidence type="ECO:0000313" key="8">
    <source>
        <dbReference type="EMBL" id="SHJ51168.1"/>
    </source>
</evidence>
<organism evidence="8 9">
    <name type="scientific">Dethiosulfatibacter aminovorans DSM 17477</name>
    <dbReference type="NCBI Taxonomy" id="1121476"/>
    <lineage>
        <taxon>Bacteria</taxon>
        <taxon>Bacillati</taxon>
        <taxon>Bacillota</taxon>
        <taxon>Tissierellia</taxon>
        <taxon>Dethiosulfatibacter</taxon>
    </lineage>
</organism>
<proteinExistence type="inferred from homology"/>
<protein>
    <submittedName>
        <fullName evidence="8">NAD(P)-dependent iron-only hydrogenase diaphorase component iron-sulfur protein</fullName>
    </submittedName>
</protein>
<dbReference type="PANTHER" id="PTHR43342">
    <property type="entry name" value="NADH-QUINONE OXIDOREDUCTASE, E SUBUNIT"/>
    <property type="match status" value="1"/>
</dbReference>
<keyword evidence="5 7" id="KW-0411">Iron-sulfur</keyword>
<sequence>MTVKLSEDKMYETLAQVISDYDANEDNLIQVLHMAQVIFGCIPVEVQKYISREMDMPYSRVSGVVSFYSFFSTQPKGEYMISVCLGTACYVRGGKKVLEKIKEMTGIEVGETSEDGLFSLQVMRCIGACGLAPAIMINDKVYKQLNPTKVEKILGTYMKGDAVNVENN</sequence>
<dbReference type="OrthoDB" id="9807941at2"/>
<comment type="cofactor">
    <cofactor evidence="7">
        <name>[2Fe-2S] cluster</name>
        <dbReference type="ChEBI" id="CHEBI:190135"/>
    </cofactor>
    <text evidence="7">Binds 1 [2Fe-2S] cluster.</text>
</comment>
<dbReference type="GO" id="GO:0046872">
    <property type="term" value="F:metal ion binding"/>
    <property type="evidence" value="ECO:0007669"/>
    <property type="project" value="UniProtKB-KW"/>
</dbReference>
<dbReference type="CDD" id="cd03064">
    <property type="entry name" value="TRX_Fd_NuoE"/>
    <property type="match status" value="1"/>
</dbReference>
<evidence type="ECO:0000256" key="3">
    <source>
        <dbReference type="ARBA" id="ARBA00022723"/>
    </source>
</evidence>
<evidence type="ECO:0000256" key="4">
    <source>
        <dbReference type="ARBA" id="ARBA00023004"/>
    </source>
</evidence>
<dbReference type="InterPro" id="IPR042128">
    <property type="entry name" value="NuoE_dom"/>
</dbReference>
<dbReference type="Proteomes" id="UP000184052">
    <property type="component" value="Unassembled WGS sequence"/>
</dbReference>
<dbReference type="Pfam" id="PF01257">
    <property type="entry name" value="2Fe-2S_thioredx"/>
    <property type="match status" value="1"/>
</dbReference>
<evidence type="ECO:0000256" key="5">
    <source>
        <dbReference type="ARBA" id="ARBA00023014"/>
    </source>
</evidence>
<dbReference type="AlphaFoldDB" id="A0A1M6JWZ9"/>
<dbReference type="GO" id="GO:0016491">
    <property type="term" value="F:oxidoreductase activity"/>
    <property type="evidence" value="ECO:0007669"/>
    <property type="project" value="InterPro"/>
</dbReference>
<dbReference type="InterPro" id="IPR041921">
    <property type="entry name" value="NuoE_N"/>
</dbReference>
<dbReference type="InterPro" id="IPR028431">
    <property type="entry name" value="NADP_DH_HndA-like"/>
</dbReference>
<dbReference type="GO" id="GO:0051537">
    <property type="term" value="F:2 iron, 2 sulfur cluster binding"/>
    <property type="evidence" value="ECO:0007669"/>
    <property type="project" value="UniProtKB-KW"/>
</dbReference>
<keyword evidence="2 7" id="KW-0001">2Fe-2S</keyword>
<dbReference type="PIRSF" id="PIRSF000216">
    <property type="entry name" value="NADH_DH_24kDa"/>
    <property type="match status" value="1"/>
</dbReference>
<comment type="cofactor">
    <cofactor evidence="6">
        <name>[2Fe-2S] cluster</name>
        <dbReference type="ChEBI" id="CHEBI:190135"/>
    </cofactor>
</comment>
<evidence type="ECO:0000313" key="9">
    <source>
        <dbReference type="Proteomes" id="UP000184052"/>
    </source>
</evidence>
<dbReference type="InterPro" id="IPR002023">
    <property type="entry name" value="NuoE-like"/>
</dbReference>
<evidence type="ECO:0000256" key="2">
    <source>
        <dbReference type="ARBA" id="ARBA00022714"/>
    </source>
</evidence>
<dbReference type="SUPFAM" id="SSF52833">
    <property type="entry name" value="Thioredoxin-like"/>
    <property type="match status" value="1"/>
</dbReference>
<gene>
    <name evidence="8" type="ORF">SAMN02745751_02737</name>
</gene>
<feature type="binding site" evidence="7">
    <location>
        <position position="89"/>
    </location>
    <ligand>
        <name>[2Fe-2S] cluster</name>
        <dbReference type="ChEBI" id="CHEBI:190135"/>
    </ligand>
</feature>
<feature type="binding site" evidence="7">
    <location>
        <position position="125"/>
    </location>
    <ligand>
        <name>[2Fe-2S] cluster</name>
        <dbReference type="ChEBI" id="CHEBI:190135"/>
    </ligand>
</feature>
<keyword evidence="3 7" id="KW-0479">Metal-binding</keyword>
<feature type="binding site" evidence="7">
    <location>
        <position position="84"/>
    </location>
    <ligand>
        <name>[2Fe-2S] cluster</name>
        <dbReference type="ChEBI" id="CHEBI:190135"/>
    </ligand>
</feature>
<dbReference type="PANTHER" id="PTHR43342:SF2">
    <property type="entry name" value="POTENTIAL NAD-REDUCING HYDROGENASE SUBUNIT"/>
    <property type="match status" value="1"/>
</dbReference>
<name>A0A1M6JWZ9_9FIRM</name>
<dbReference type="Gene3D" id="3.40.30.10">
    <property type="entry name" value="Glutaredoxin"/>
    <property type="match status" value="1"/>
</dbReference>
<dbReference type="Gene3D" id="1.10.10.1590">
    <property type="entry name" value="NADH-quinone oxidoreductase subunit E"/>
    <property type="match status" value="1"/>
</dbReference>
<feature type="binding site" evidence="7">
    <location>
        <position position="129"/>
    </location>
    <ligand>
        <name>[2Fe-2S] cluster</name>
        <dbReference type="ChEBI" id="CHEBI:190135"/>
    </ligand>
</feature>
<evidence type="ECO:0000256" key="6">
    <source>
        <dbReference type="ARBA" id="ARBA00034078"/>
    </source>
</evidence>
<dbReference type="EMBL" id="FQZL01000023">
    <property type="protein sequence ID" value="SHJ51168.1"/>
    <property type="molecule type" value="Genomic_DNA"/>
</dbReference>
<keyword evidence="4 7" id="KW-0408">Iron</keyword>
<dbReference type="STRING" id="1121476.SAMN02745751_02737"/>